<accession>A0A853ARF7</accession>
<keyword evidence="2" id="KW-0812">Transmembrane</keyword>
<keyword evidence="2" id="KW-1133">Transmembrane helix</keyword>
<evidence type="ECO:0000313" key="5">
    <source>
        <dbReference type="Proteomes" id="UP000587002"/>
    </source>
</evidence>
<dbReference type="Pfam" id="PF14230">
    <property type="entry name" value="DUF4333"/>
    <property type="match status" value="1"/>
</dbReference>
<dbReference type="RefSeq" id="WP_179720609.1">
    <property type="nucleotide sequence ID" value="NZ_BAABFH010000001.1"/>
</dbReference>
<feature type="domain" description="DUF4333" evidence="3">
    <location>
        <begin position="97"/>
        <end position="174"/>
    </location>
</feature>
<gene>
    <name evidence="4" type="ORF">HNR68_002481</name>
</gene>
<evidence type="ECO:0000259" key="3">
    <source>
        <dbReference type="Pfam" id="PF14230"/>
    </source>
</evidence>
<feature type="compositionally biased region" description="Pro residues" evidence="1">
    <location>
        <begin position="18"/>
        <end position="34"/>
    </location>
</feature>
<feature type="compositionally biased region" description="Pro residues" evidence="1">
    <location>
        <begin position="57"/>
        <end position="67"/>
    </location>
</feature>
<dbReference type="EMBL" id="JACCFJ010000001">
    <property type="protein sequence ID" value="NYI83851.1"/>
    <property type="molecule type" value="Genomic_DNA"/>
</dbReference>
<protein>
    <recommendedName>
        <fullName evidence="3">DUF4333 domain-containing protein</fullName>
    </recommendedName>
</protein>
<dbReference type="AlphaFoldDB" id="A0A853ARF7"/>
<organism evidence="4 5">
    <name type="scientific">Saccharopolyspora hordei</name>
    <dbReference type="NCBI Taxonomy" id="1838"/>
    <lineage>
        <taxon>Bacteria</taxon>
        <taxon>Bacillati</taxon>
        <taxon>Actinomycetota</taxon>
        <taxon>Actinomycetes</taxon>
        <taxon>Pseudonocardiales</taxon>
        <taxon>Pseudonocardiaceae</taxon>
        <taxon>Saccharopolyspora</taxon>
    </lineage>
</organism>
<dbReference type="Proteomes" id="UP000587002">
    <property type="component" value="Unassembled WGS sequence"/>
</dbReference>
<keyword evidence="2" id="KW-0472">Membrane</keyword>
<comment type="caution">
    <text evidence="4">The sequence shown here is derived from an EMBL/GenBank/DDBJ whole genome shotgun (WGS) entry which is preliminary data.</text>
</comment>
<feature type="transmembrane region" description="Helical" evidence="2">
    <location>
        <begin position="84"/>
        <end position="108"/>
    </location>
</feature>
<name>A0A853ARF7_9PSEU</name>
<evidence type="ECO:0000313" key="4">
    <source>
        <dbReference type="EMBL" id="NYI83851.1"/>
    </source>
</evidence>
<evidence type="ECO:0000256" key="1">
    <source>
        <dbReference type="SAM" id="MobiDB-lite"/>
    </source>
</evidence>
<sequence>MSSPYGPPAGGFPHWGQQPPPPNTGMPPSGPGFPPQAGFTPQPPPPQYGHAPQHQPAYPPPSAPVPPQGGFGPPLRKKRRVLPWLLGGAGVVVVAAVLVLGFVAPGWFVRTVFDASSVEKGVEQTLKGSYRLSGVGPVVCPSGQPVEVGSHFDCQVRIGGETKTVTVTVKTDEGVYEVGHPG</sequence>
<proteinExistence type="predicted"/>
<reference evidence="4 5" key="1">
    <citation type="submission" date="2020-07" db="EMBL/GenBank/DDBJ databases">
        <title>Sequencing the genomes of 1000 actinobacteria strains.</title>
        <authorList>
            <person name="Klenk H.-P."/>
        </authorList>
    </citation>
    <scope>NUCLEOTIDE SEQUENCE [LARGE SCALE GENOMIC DNA]</scope>
    <source>
        <strain evidence="4 5">DSM 44065</strain>
    </source>
</reference>
<feature type="region of interest" description="Disordered" evidence="1">
    <location>
        <begin position="1"/>
        <end position="74"/>
    </location>
</feature>
<dbReference type="InterPro" id="IPR025637">
    <property type="entry name" value="DUF4333"/>
</dbReference>
<evidence type="ECO:0000256" key="2">
    <source>
        <dbReference type="SAM" id="Phobius"/>
    </source>
</evidence>
<keyword evidence="5" id="KW-1185">Reference proteome</keyword>